<protein>
    <submittedName>
        <fullName evidence="4">Mycotoxin biosynthesis protein UstYa</fullName>
    </submittedName>
</protein>
<keyword evidence="3" id="KW-0812">Transmembrane</keyword>
<feature type="transmembrane region" description="Helical" evidence="3">
    <location>
        <begin position="41"/>
        <end position="59"/>
    </location>
</feature>
<keyword evidence="3" id="KW-1133">Transmembrane helix</keyword>
<dbReference type="InterPro" id="IPR021765">
    <property type="entry name" value="UstYa-like"/>
</dbReference>
<dbReference type="PANTHER" id="PTHR33365">
    <property type="entry name" value="YALI0B05434P"/>
    <property type="match status" value="1"/>
</dbReference>
<keyword evidence="3" id="KW-0472">Membrane</keyword>
<evidence type="ECO:0000256" key="2">
    <source>
        <dbReference type="ARBA" id="ARBA00035112"/>
    </source>
</evidence>
<organism evidence="4 5">
    <name type="scientific">Septoria linicola</name>
    <dbReference type="NCBI Taxonomy" id="215465"/>
    <lineage>
        <taxon>Eukaryota</taxon>
        <taxon>Fungi</taxon>
        <taxon>Dikarya</taxon>
        <taxon>Ascomycota</taxon>
        <taxon>Pezizomycotina</taxon>
        <taxon>Dothideomycetes</taxon>
        <taxon>Dothideomycetidae</taxon>
        <taxon>Mycosphaerellales</taxon>
        <taxon>Mycosphaerellaceae</taxon>
        <taxon>Septoria</taxon>
    </lineage>
</organism>
<dbReference type="AlphaFoldDB" id="A0A9Q9B979"/>
<accession>A0A9Q9B979</accession>
<evidence type="ECO:0000256" key="1">
    <source>
        <dbReference type="ARBA" id="ARBA00004685"/>
    </source>
</evidence>
<comment type="similarity">
    <text evidence="2">Belongs to the ustYa family.</text>
</comment>
<gene>
    <name evidence="4" type="ORF">Slin15195_G119950</name>
</gene>
<evidence type="ECO:0000256" key="3">
    <source>
        <dbReference type="SAM" id="Phobius"/>
    </source>
</evidence>
<comment type="pathway">
    <text evidence="1">Mycotoxin biosynthesis.</text>
</comment>
<dbReference type="Pfam" id="PF11807">
    <property type="entry name" value="UstYa"/>
    <property type="match status" value="1"/>
</dbReference>
<sequence length="273" mass="31099">MATESAKLERAPFLADQEERGGLWQTLKSPTSDKQRSIRQYFLLGLNIVLLLISAGLNFSTLQSHNQEESGPPRCVQQTEMRDAWSAVEYEERFYTGALVYDAETKRVVRKADGEQEYFGPPSKALDDAWDQLLRGEFPSMTDEEASDFLPELKRIPMTDLYHFEPDVTHTLHCLNAVRMEVSKTLYNSTAAHKHHSSAKLPTGWDAAHMEHCMDRLRQSVMCSADLTPSPLYYWEGFNIALGRTGKRTCRKWEPIRAWIDDRGKRAAVLGGT</sequence>
<dbReference type="EMBL" id="CP099428">
    <property type="protein sequence ID" value="USW58676.1"/>
    <property type="molecule type" value="Genomic_DNA"/>
</dbReference>
<name>A0A9Q9B979_9PEZI</name>
<reference evidence="4" key="1">
    <citation type="submission" date="2022-06" db="EMBL/GenBank/DDBJ databases">
        <title>Complete genome sequences of two strains of the flax pathogen Septoria linicola.</title>
        <authorList>
            <person name="Lapalu N."/>
            <person name="Simon A."/>
            <person name="Demenou B."/>
            <person name="Paumier D."/>
            <person name="Guillot M.-P."/>
            <person name="Gout L."/>
            <person name="Valade R."/>
        </authorList>
    </citation>
    <scope>NUCLEOTIDE SEQUENCE</scope>
    <source>
        <strain evidence="4">SE15195</strain>
    </source>
</reference>
<keyword evidence="5" id="KW-1185">Reference proteome</keyword>
<proteinExistence type="inferred from homology"/>
<dbReference type="PANTHER" id="PTHR33365:SF4">
    <property type="entry name" value="CYCLOCHLOROTINE BIOSYNTHESIS PROTEIN O"/>
    <property type="match status" value="1"/>
</dbReference>
<evidence type="ECO:0000313" key="5">
    <source>
        <dbReference type="Proteomes" id="UP001056384"/>
    </source>
</evidence>
<dbReference type="Proteomes" id="UP001056384">
    <property type="component" value="Chromosome 11"/>
</dbReference>
<dbReference type="GO" id="GO:0043386">
    <property type="term" value="P:mycotoxin biosynthetic process"/>
    <property type="evidence" value="ECO:0007669"/>
    <property type="project" value="InterPro"/>
</dbReference>
<evidence type="ECO:0000313" key="4">
    <source>
        <dbReference type="EMBL" id="USW58676.1"/>
    </source>
</evidence>